<evidence type="ECO:0000256" key="12">
    <source>
        <dbReference type="SAM" id="MobiDB-lite"/>
    </source>
</evidence>
<evidence type="ECO:0000256" key="10">
    <source>
        <dbReference type="PROSITE-ProRule" id="PRU01360"/>
    </source>
</evidence>
<dbReference type="EnsemblBacteria" id="ABL69729">
    <property type="protein sequence ID" value="ABL69729"/>
    <property type="gene ID" value="Pden_1631"/>
</dbReference>
<reference evidence="17" key="1">
    <citation type="submission" date="2006-12" db="EMBL/GenBank/DDBJ databases">
        <title>Complete sequence of chromosome 1 of Paracoccus denitrificans PD1222.</title>
        <authorList>
            <person name="Copeland A."/>
            <person name="Lucas S."/>
            <person name="Lapidus A."/>
            <person name="Barry K."/>
            <person name="Detter J.C."/>
            <person name="Glavina del Rio T."/>
            <person name="Hammon N."/>
            <person name="Israni S."/>
            <person name="Dalin E."/>
            <person name="Tice H."/>
            <person name="Pitluck S."/>
            <person name="Munk A.C."/>
            <person name="Brettin T."/>
            <person name="Bruce D."/>
            <person name="Han C."/>
            <person name="Tapia R."/>
            <person name="Gilna P."/>
            <person name="Schmutz J."/>
            <person name="Larimer F."/>
            <person name="Land M."/>
            <person name="Hauser L."/>
            <person name="Kyrpides N."/>
            <person name="Lykidis A."/>
            <person name="Spiro S."/>
            <person name="Richardson D.J."/>
            <person name="Moir J.W.B."/>
            <person name="Ferguson S.J."/>
            <person name="van Spanning R.J.M."/>
            <person name="Richardson P."/>
        </authorList>
    </citation>
    <scope>NUCLEOTIDE SEQUENCE [LARGE SCALE GENOMIC DNA]</scope>
    <source>
        <strain evidence="17">Pd 1222</strain>
    </source>
</reference>
<proteinExistence type="inferred from homology"/>
<dbReference type="SUPFAM" id="SSF56935">
    <property type="entry name" value="Porins"/>
    <property type="match status" value="1"/>
</dbReference>
<keyword evidence="16" id="KW-0675">Receptor</keyword>
<keyword evidence="17" id="KW-1185">Reference proteome</keyword>
<keyword evidence="3 10" id="KW-1134">Transmembrane beta strand</keyword>
<dbReference type="PROSITE" id="PS52016">
    <property type="entry name" value="TONB_DEPENDENT_REC_3"/>
    <property type="match status" value="1"/>
</dbReference>
<evidence type="ECO:0000256" key="9">
    <source>
        <dbReference type="ARBA" id="ARBA00023237"/>
    </source>
</evidence>
<evidence type="ECO:0000256" key="13">
    <source>
        <dbReference type="SAM" id="SignalP"/>
    </source>
</evidence>
<keyword evidence="8 10" id="KW-0472">Membrane</keyword>
<dbReference type="GO" id="GO:0009279">
    <property type="term" value="C:cell outer membrane"/>
    <property type="evidence" value="ECO:0007669"/>
    <property type="project" value="UniProtKB-SubCell"/>
</dbReference>
<evidence type="ECO:0000256" key="1">
    <source>
        <dbReference type="ARBA" id="ARBA00004571"/>
    </source>
</evidence>
<evidence type="ECO:0000256" key="7">
    <source>
        <dbReference type="ARBA" id="ARBA00023077"/>
    </source>
</evidence>
<dbReference type="InterPro" id="IPR036942">
    <property type="entry name" value="Beta-barrel_TonB_sf"/>
</dbReference>
<feature type="chain" id="PRO_5002632693" evidence="13">
    <location>
        <begin position="33"/>
        <end position="739"/>
    </location>
</feature>
<dbReference type="RefSeq" id="WP_011747928.1">
    <property type="nucleotide sequence ID" value="NC_008686.1"/>
</dbReference>
<dbReference type="HOGENOM" id="CLU_008287_18_2_5"/>
<dbReference type="GO" id="GO:0044718">
    <property type="term" value="P:siderophore transmembrane transport"/>
    <property type="evidence" value="ECO:0007669"/>
    <property type="project" value="TreeGrafter"/>
</dbReference>
<evidence type="ECO:0000313" key="16">
    <source>
        <dbReference type="EMBL" id="ABL69729.1"/>
    </source>
</evidence>
<feature type="region of interest" description="Disordered" evidence="12">
    <location>
        <begin position="519"/>
        <end position="539"/>
    </location>
</feature>
<feature type="compositionally biased region" description="Basic and acidic residues" evidence="12">
    <location>
        <begin position="529"/>
        <end position="539"/>
    </location>
</feature>
<dbReference type="Gene3D" id="2.170.130.10">
    <property type="entry name" value="TonB-dependent receptor, plug domain"/>
    <property type="match status" value="1"/>
</dbReference>
<dbReference type="AlphaFoldDB" id="A1B2I5"/>
<evidence type="ECO:0000256" key="8">
    <source>
        <dbReference type="ARBA" id="ARBA00023136"/>
    </source>
</evidence>
<keyword evidence="7 11" id="KW-0798">TonB box</keyword>
<dbReference type="GO" id="GO:0015344">
    <property type="term" value="F:siderophore uptake transmembrane transporter activity"/>
    <property type="evidence" value="ECO:0007669"/>
    <property type="project" value="TreeGrafter"/>
</dbReference>
<dbReference type="eggNOG" id="COG4771">
    <property type="taxonomic scope" value="Bacteria"/>
</dbReference>
<dbReference type="PANTHER" id="PTHR30069:SF53">
    <property type="entry name" value="COLICIN I RECEPTOR-RELATED"/>
    <property type="match status" value="1"/>
</dbReference>
<evidence type="ECO:0000256" key="2">
    <source>
        <dbReference type="ARBA" id="ARBA00022448"/>
    </source>
</evidence>
<dbReference type="InterPro" id="IPR039426">
    <property type="entry name" value="TonB-dep_rcpt-like"/>
</dbReference>
<dbReference type="PANTHER" id="PTHR30069">
    <property type="entry name" value="TONB-DEPENDENT OUTER MEMBRANE RECEPTOR"/>
    <property type="match status" value="1"/>
</dbReference>
<dbReference type="Pfam" id="PF00593">
    <property type="entry name" value="TonB_dep_Rec_b-barrel"/>
    <property type="match status" value="1"/>
</dbReference>
<feature type="signal peptide" evidence="13">
    <location>
        <begin position="1"/>
        <end position="32"/>
    </location>
</feature>
<dbReference type="InterPro" id="IPR012910">
    <property type="entry name" value="Plug_dom"/>
</dbReference>
<keyword evidence="9 10" id="KW-0998">Cell outer membrane</keyword>
<evidence type="ECO:0000256" key="3">
    <source>
        <dbReference type="ARBA" id="ARBA00022452"/>
    </source>
</evidence>
<dbReference type="STRING" id="318586.Pden_1631"/>
<dbReference type="Pfam" id="PF07715">
    <property type="entry name" value="Plug"/>
    <property type="match status" value="1"/>
</dbReference>
<dbReference type="InterPro" id="IPR000531">
    <property type="entry name" value="Beta-barrel_TonB"/>
</dbReference>
<keyword evidence="4 10" id="KW-0812">Transmembrane</keyword>
<accession>A1B2I5</accession>
<keyword evidence="2 10" id="KW-0813">Transport</keyword>
<evidence type="ECO:0000256" key="4">
    <source>
        <dbReference type="ARBA" id="ARBA00022692"/>
    </source>
</evidence>
<dbReference type="Gene3D" id="3.55.50.30">
    <property type="match status" value="1"/>
</dbReference>
<dbReference type="KEGG" id="pde:Pden_1631"/>
<protein>
    <submittedName>
        <fullName evidence="16">TonB-dependent receptor, plug</fullName>
    </submittedName>
</protein>
<evidence type="ECO:0000256" key="5">
    <source>
        <dbReference type="ARBA" id="ARBA00022729"/>
    </source>
</evidence>
<dbReference type="EMBL" id="CP000489">
    <property type="protein sequence ID" value="ABL69729.1"/>
    <property type="molecule type" value="Genomic_DNA"/>
</dbReference>
<evidence type="ECO:0000256" key="11">
    <source>
        <dbReference type="RuleBase" id="RU003357"/>
    </source>
</evidence>
<evidence type="ECO:0000256" key="6">
    <source>
        <dbReference type="ARBA" id="ARBA00023065"/>
    </source>
</evidence>
<dbReference type="Proteomes" id="UP000000361">
    <property type="component" value="Chromosome 1"/>
</dbReference>
<sequence length="739" mass="79996">MSSFVSRCRVSAFRLVALLWLGCAAIQMPVAAAEYEFDIPAQPLARTINRIGQVAGLSVLIKGNAPDLAGPPLSGRMTLDAALRTVLQEGRGRYRFTPQGSLVVELPEPPDPATPSPDPTVTLQTVVITAAGHAQQLADAPATMTVIEAQELAGRPTPTLAEALRGVPGLHVGAPGRDGGTPITLRGMGQSHVLFMIDGKPLSASEEAAYNGRGLGAKAGFLPPIPAIERIEVIRGPMSALYGSAASGGVINVITRPVPDAWTGSLDLGLTHDPGPGSGAEREARFMLGGPLLRDRLGLMLYGSHNRREGAGLPPPYEDGISERVNLGGRLGWNPATNQSVELDLWGSRLRLRGNAPDPAAFDTRIRDRGSSLTHRLHWGERAETVSFLFRETTDFDAGNQSGHEALTFSTRSSLPWGRHHLTFGLEQRRERTRHDPDRLPDSAVTDLDRWHRALYGEGRFALSSDLTLTLGLRHDRNEKYGAQLTPRAYAVWRPLPGLTVKGGLGSGYRVPALKQADDDVWEPSGGDGRSRDRGNSALRPERSRNYELGLIWEAPGGIQIGATAFYTRFRDRIGRADLCRTPAGQAPSCVLNGAHHVAVTQYRNEGEARLRGAELTLDIPLDDMTLSANYTWSDSRITSGPNAGRPFHNLPRHMLNLSLDWQPAEALNLWARARYRSRSEALGRSAGLQSHLIVDLGLDYRLRDGVTGTLGIYNAADVVPDENAVDGRRLHIGLGTSF</sequence>
<keyword evidence="5 13" id="KW-0732">Signal</keyword>
<feature type="domain" description="TonB-dependent receptor plug" evidence="15">
    <location>
        <begin position="137"/>
        <end position="250"/>
    </location>
</feature>
<dbReference type="CDD" id="cd01347">
    <property type="entry name" value="ligand_gated_channel"/>
    <property type="match status" value="1"/>
</dbReference>
<name>A1B2I5_PARDP</name>
<keyword evidence="6" id="KW-0406">Ion transport</keyword>
<dbReference type="Gene3D" id="2.40.170.20">
    <property type="entry name" value="TonB-dependent receptor, beta-barrel domain"/>
    <property type="match status" value="1"/>
</dbReference>
<evidence type="ECO:0000259" key="14">
    <source>
        <dbReference type="Pfam" id="PF00593"/>
    </source>
</evidence>
<feature type="domain" description="TonB-dependent receptor-like beta-barrel" evidence="14">
    <location>
        <begin position="319"/>
        <end position="715"/>
    </location>
</feature>
<organism evidence="16 17">
    <name type="scientific">Paracoccus denitrificans (strain Pd 1222)</name>
    <dbReference type="NCBI Taxonomy" id="318586"/>
    <lineage>
        <taxon>Bacteria</taxon>
        <taxon>Pseudomonadati</taxon>
        <taxon>Pseudomonadota</taxon>
        <taxon>Alphaproteobacteria</taxon>
        <taxon>Rhodobacterales</taxon>
        <taxon>Paracoccaceae</taxon>
        <taxon>Paracoccus</taxon>
    </lineage>
</organism>
<evidence type="ECO:0000259" key="15">
    <source>
        <dbReference type="Pfam" id="PF07715"/>
    </source>
</evidence>
<gene>
    <name evidence="16" type="ordered locus">Pden_1631</name>
</gene>
<dbReference type="InterPro" id="IPR037066">
    <property type="entry name" value="Plug_dom_sf"/>
</dbReference>
<comment type="similarity">
    <text evidence="10 11">Belongs to the TonB-dependent receptor family.</text>
</comment>
<evidence type="ECO:0000313" key="17">
    <source>
        <dbReference type="Proteomes" id="UP000000361"/>
    </source>
</evidence>
<comment type="subcellular location">
    <subcellularLocation>
        <location evidence="1 10">Cell outer membrane</location>
        <topology evidence="1 10">Multi-pass membrane protein</topology>
    </subcellularLocation>
</comment>